<gene>
    <name evidence="1" type="ORF">PG996_013458</name>
</gene>
<accession>A0ABR1U615</accession>
<dbReference type="Proteomes" id="UP001446871">
    <property type="component" value="Unassembled WGS sequence"/>
</dbReference>
<comment type="caution">
    <text evidence="1">The sequence shown here is derived from an EMBL/GenBank/DDBJ whole genome shotgun (WGS) entry which is preliminary data.</text>
</comment>
<dbReference type="EMBL" id="JAQQWM010000008">
    <property type="protein sequence ID" value="KAK8054157.1"/>
    <property type="molecule type" value="Genomic_DNA"/>
</dbReference>
<organism evidence="1 2">
    <name type="scientific">Apiospora saccharicola</name>
    <dbReference type="NCBI Taxonomy" id="335842"/>
    <lineage>
        <taxon>Eukaryota</taxon>
        <taxon>Fungi</taxon>
        <taxon>Dikarya</taxon>
        <taxon>Ascomycota</taxon>
        <taxon>Pezizomycotina</taxon>
        <taxon>Sordariomycetes</taxon>
        <taxon>Xylariomycetidae</taxon>
        <taxon>Amphisphaeriales</taxon>
        <taxon>Apiosporaceae</taxon>
        <taxon>Apiospora</taxon>
    </lineage>
</organism>
<reference evidence="1 2" key="1">
    <citation type="submission" date="2023-01" db="EMBL/GenBank/DDBJ databases">
        <title>Analysis of 21 Apiospora genomes using comparative genomics revels a genus with tremendous synthesis potential of carbohydrate active enzymes and secondary metabolites.</title>
        <authorList>
            <person name="Sorensen T."/>
        </authorList>
    </citation>
    <scope>NUCLEOTIDE SEQUENCE [LARGE SCALE GENOMIC DNA]</scope>
    <source>
        <strain evidence="1 2">CBS 83171</strain>
    </source>
</reference>
<evidence type="ECO:0000313" key="2">
    <source>
        <dbReference type="Proteomes" id="UP001446871"/>
    </source>
</evidence>
<name>A0ABR1U615_9PEZI</name>
<evidence type="ECO:0000313" key="1">
    <source>
        <dbReference type="EMBL" id="KAK8054157.1"/>
    </source>
</evidence>
<protein>
    <submittedName>
        <fullName evidence="1">Uncharacterized protein</fullName>
    </submittedName>
</protein>
<keyword evidence="2" id="KW-1185">Reference proteome</keyword>
<proteinExistence type="predicted"/>
<sequence length="108" mass="12104">MTTLLPPEQRAKTNLELWVDAMDFSSVEELSIYSFHYNDGESPELLINHLLPRVPNLRSLTVADTHLNELILAMPSNALQHLTYLGPGPSENLDPILQKHAESLTSLD</sequence>